<dbReference type="Gene3D" id="3.40.50.720">
    <property type="entry name" value="NAD(P)-binding Rossmann-like Domain"/>
    <property type="match status" value="1"/>
</dbReference>
<dbReference type="PROSITE" id="PS00061">
    <property type="entry name" value="ADH_SHORT"/>
    <property type="match status" value="1"/>
</dbReference>
<dbReference type="CDD" id="cd05374">
    <property type="entry name" value="17beta-HSD-like_SDR_c"/>
    <property type="match status" value="1"/>
</dbReference>
<sequence length="283" mass="31892">MKQVLVTGASTGIGFDLTKSLCEKGYRVWAGVRRPEVLQSLQSRFPQQLEVLKLDVTNEQDIQDAFEKIRRTVNTQDELILVNNAGVAVGGPIEALPLKEWQDLFNVNVFAPVRLTQIFLPLLRETQGRIINVGSISGQISTPFLSPYCSSKFALRSFNDSLRRELLPLGVKVVLFEPGPVRTEIWSKSISHSEDQQKGMSEEMRKVYGPQLEALKQGVLDTVKTAIPVEEVTKAMLHAIESRSPERYYLLGKNVKIFSLMSRLLPAALIDKMMMQGFRMKRT</sequence>
<dbReference type="RefSeq" id="WP_063206710.1">
    <property type="nucleotide sequence ID" value="NZ_LUKD01000005.1"/>
</dbReference>
<comment type="caution">
    <text evidence="2">The sequence shown here is derived from an EMBL/GenBank/DDBJ whole genome shotgun (WGS) entry which is preliminary data.</text>
</comment>
<evidence type="ECO:0000313" key="2">
    <source>
        <dbReference type="EMBL" id="KYG65048.1"/>
    </source>
</evidence>
<dbReference type="Pfam" id="PF00106">
    <property type="entry name" value="adh_short"/>
    <property type="match status" value="1"/>
</dbReference>
<gene>
    <name evidence="2" type="ORF">AZI87_10750</name>
</gene>
<organism evidence="2 3">
    <name type="scientific">Bdellovibrio bacteriovorus</name>
    <dbReference type="NCBI Taxonomy" id="959"/>
    <lineage>
        <taxon>Bacteria</taxon>
        <taxon>Pseudomonadati</taxon>
        <taxon>Bdellovibrionota</taxon>
        <taxon>Bdellovibrionia</taxon>
        <taxon>Bdellovibrionales</taxon>
        <taxon>Pseudobdellovibrionaceae</taxon>
        <taxon>Bdellovibrio</taxon>
    </lineage>
</organism>
<dbReference type="PANTHER" id="PTHR43313:SF1">
    <property type="entry name" value="3BETA-HYDROXYSTEROID DEHYDROGENASE DHS-16"/>
    <property type="match status" value="1"/>
</dbReference>
<evidence type="ECO:0000256" key="1">
    <source>
        <dbReference type="RuleBase" id="RU000363"/>
    </source>
</evidence>
<dbReference type="AlphaFoldDB" id="A0A161PRJ8"/>
<dbReference type="PRINTS" id="PR00080">
    <property type="entry name" value="SDRFAMILY"/>
</dbReference>
<accession>A0A161PRJ8</accession>
<proteinExistence type="inferred from homology"/>
<dbReference type="InterPro" id="IPR020904">
    <property type="entry name" value="Sc_DH/Rdtase_CS"/>
</dbReference>
<dbReference type="EMBL" id="LUKD01000005">
    <property type="protein sequence ID" value="KYG65048.1"/>
    <property type="molecule type" value="Genomic_DNA"/>
</dbReference>
<dbReference type="InterPro" id="IPR002347">
    <property type="entry name" value="SDR_fam"/>
</dbReference>
<dbReference type="PANTHER" id="PTHR43313">
    <property type="entry name" value="SHORT-CHAIN DEHYDROGENASE/REDUCTASE FAMILY 9C"/>
    <property type="match status" value="1"/>
</dbReference>
<reference evidence="2 3" key="1">
    <citation type="submission" date="2016-03" db="EMBL/GenBank/DDBJ databases">
        <authorList>
            <person name="Ploux O."/>
        </authorList>
    </citation>
    <scope>NUCLEOTIDE SEQUENCE [LARGE SCALE GENOMIC DNA]</scope>
    <source>
        <strain evidence="2 3">EC13</strain>
    </source>
</reference>
<dbReference type="GO" id="GO:0008202">
    <property type="term" value="P:steroid metabolic process"/>
    <property type="evidence" value="ECO:0007669"/>
    <property type="project" value="TreeGrafter"/>
</dbReference>
<dbReference type="GO" id="GO:0016491">
    <property type="term" value="F:oxidoreductase activity"/>
    <property type="evidence" value="ECO:0007669"/>
    <property type="project" value="TreeGrafter"/>
</dbReference>
<dbReference type="PRINTS" id="PR00081">
    <property type="entry name" value="GDHRDH"/>
</dbReference>
<name>A0A161PRJ8_BDEBC</name>
<protein>
    <recommendedName>
        <fullName evidence="4">Short-chain dehydrogenase/reductase</fullName>
    </recommendedName>
</protein>
<comment type="similarity">
    <text evidence="1">Belongs to the short-chain dehydrogenases/reductases (SDR) family.</text>
</comment>
<dbReference type="SUPFAM" id="SSF51735">
    <property type="entry name" value="NAD(P)-binding Rossmann-fold domains"/>
    <property type="match status" value="1"/>
</dbReference>
<dbReference type="Proteomes" id="UP000075799">
    <property type="component" value="Unassembled WGS sequence"/>
</dbReference>
<evidence type="ECO:0008006" key="4">
    <source>
        <dbReference type="Google" id="ProtNLM"/>
    </source>
</evidence>
<dbReference type="InterPro" id="IPR036291">
    <property type="entry name" value="NAD(P)-bd_dom_sf"/>
</dbReference>
<evidence type="ECO:0000313" key="3">
    <source>
        <dbReference type="Proteomes" id="UP000075799"/>
    </source>
</evidence>